<dbReference type="SUPFAM" id="SSF48113">
    <property type="entry name" value="Heme-dependent peroxidases"/>
    <property type="match status" value="2"/>
</dbReference>
<dbReference type="GO" id="GO:0005576">
    <property type="term" value="C:extracellular region"/>
    <property type="evidence" value="ECO:0007669"/>
    <property type="project" value="UniProtKB-SubCell"/>
</dbReference>
<evidence type="ECO:0000256" key="10">
    <source>
        <dbReference type="ARBA" id="ARBA00023157"/>
    </source>
</evidence>
<dbReference type="FunFam" id="1.10.520.10:FF:000001">
    <property type="entry name" value="Peroxidase"/>
    <property type="match status" value="1"/>
</dbReference>
<comment type="cofactor">
    <cofactor evidence="15 18">
        <name>heme b</name>
        <dbReference type="ChEBI" id="CHEBI:60344"/>
    </cofactor>
    <text evidence="15 18">Binds 1 heme b (iron(II)-protoporphyrin IX) group per subunit.</text>
</comment>
<feature type="binding site" evidence="15">
    <location>
        <position position="279"/>
    </location>
    <ligand>
        <name>Ca(2+)</name>
        <dbReference type="ChEBI" id="CHEBI:29108"/>
        <label>2</label>
    </ligand>
</feature>
<dbReference type="GO" id="GO:0042744">
    <property type="term" value="P:hydrogen peroxide catabolic process"/>
    <property type="evidence" value="ECO:0007669"/>
    <property type="project" value="UniProtKB-KW"/>
</dbReference>
<dbReference type="InterPro" id="IPR033905">
    <property type="entry name" value="Secretory_peroxidase"/>
</dbReference>
<comment type="catalytic activity">
    <reaction evidence="1 18">
        <text>2 a phenolic donor + H2O2 = 2 a phenolic radical donor + 2 H2O</text>
        <dbReference type="Rhea" id="RHEA:56136"/>
        <dbReference type="ChEBI" id="CHEBI:15377"/>
        <dbReference type="ChEBI" id="CHEBI:16240"/>
        <dbReference type="ChEBI" id="CHEBI:139520"/>
        <dbReference type="ChEBI" id="CHEBI:139521"/>
        <dbReference type="EC" id="1.11.1.7"/>
    </reaction>
</comment>
<organism evidence="20 21">
    <name type="scientific">Linum tenue</name>
    <dbReference type="NCBI Taxonomy" id="586396"/>
    <lineage>
        <taxon>Eukaryota</taxon>
        <taxon>Viridiplantae</taxon>
        <taxon>Streptophyta</taxon>
        <taxon>Embryophyta</taxon>
        <taxon>Tracheophyta</taxon>
        <taxon>Spermatophyta</taxon>
        <taxon>Magnoliopsida</taxon>
        <taxon>eudicotyledons</taxon>
        <taxon>Gunneridae</taxon>
        <taxon>Pentapetalae</taxon>
        <taxon>rosids</taxon>
        <taxon>fabids</taxon>
        <taxon>Malpighiales</taxon>
        <taxon>Linaceae</taxon>
        <taxon>Linum</taxon>
    </lineage>
</organism>
<keyword evidence="5 18" id="KW-0349">Heme</keyword>
<evidence type="ECO:0000256" key="8">
    <source>
        <dbReference type="ARBA" id="ARBA00023002"/>
    </source>
</evidence>
<keyword evidence="9 15" id="KW-0408">Iron</keyword>
<dbReference type="InterPro" id="IPR010255">
    <property type="entry name" value="Haem_peroxidase_sf"/>
</dbReference>
<keyword evidence="4 18" id="KW-0575">Peroxidase</keyword>
<feature type="domain" description="Plant heme peroxidase family profile" evidence="19">
    <location>
        <begin position="30"/>
        <end position="362"/>
    </location>
</feature>
<feature type="binding site" evidence="14">
    <location>
        <position position="167"/>
    </location>
    <ligand>
        <name>substrate</name>
    </ligand>
</feature>
<dbReference type="PRINTS" id="PR00458">
    <property type="entry name" value="PEROXIDASE"/>
</dbReference>
<feature type="binding site" evidence="15">
    <location>
        <position position="229"/>
    </location>
    <ligand>
        <name>Ca(2+)</name>
        <dbReference type="ChEBI" id="CHEBI:29108"/>
        <label>2</label>
    </ligand>
</feature>
<evidence type="ECO:0000256" key="18">
    <source>
        <dbReference type="RuleBase" id="RU362060"/>
    </source>
</evidence>
<feature type="binding site" evidence="15">
    <location>
        <position position="287"/>
    </location>
    <ligand>
        <name>Ca(2+)</name>
        <dbReference type="ChEBI" id="CHEBI:29108"/>
        <label>2</label>
    </ligand>
</feature>
<dbReference type="EMBL" id="CAMGYJ010000011">
    <property type="protein sequence ID" value="CAI0625653.1"/>
    <property type="molecule type" value="Genomic_DNA"/>
</dbReference>
<evidence type="ECO:0000256" key="2">
    <source>
        <dbReference type="ARBA" id="ARBA00002322"/>
    </source>
</evidence>
<feature type="disulfide bond" evidence="17">
    <location>
        <begin position="235"/>
        <end position="267"/>
    </location>
</feature>
<dbReference type="FunFam" id="1.10.420.10:FF:000001">
    <property type="entry name" value="Peroxidase"/>
    <property type="match status" value="1"/>
</dbReference>
<evidence type="ECO:0000256" key="15">
    <source>
        <dbReference type="PIRSR" id="PIRSR600823-3"/>
    </source>
</evidence>
<comment type="function">
    <text evidence="2">Removal of H(2)O(2), oxidation of toxic reductants, biosynthesis and degradation of lignin, suberization, auxin catabolism, response to environmental stresses such as wounding, pathogen attack and oxidative stress. These functions might be dependent on each isozyme/isoform in each plant tissue.</text>
</comment>
<feature type="binding site" evidence="15">
    <location>
        <position position="77"/>
    </location>
    <ligand>
        <name>Ca(2+)</name>
        <dbReference type="ChEBI" id="CHEBI:29108"/>
        <label>1</label>
    </ligand>
</feature>
<name>A0AAV0RXP5_9ROSI</name>
<feature type="active site" description="Proton acceptor" evidence="13">
    <location>
        <position position="71"/>
    </location>
</feature>
<keyword evidence="21" id="KW-1185">Reference proteome</keyword>
<feature type="disulfide bond" evidence="17">
    <location>
        <begin position="73"/>
        <end position="78"/>
    </location>
</feature>
<keyword evidence="8 18" id="KW-0560">Oxidoreductase</keyword>
<evidence type="ECO:0000256" key="14">
    <source>
        <dbReference type="PIRSR" id="PIRSR600823-2"/>
    </source>
</evidence>
<evidence type="ECO:0000256" key="13">
    <source>
        <dbReference type="PIRSR" id="PIRSR600823-1"/>
    </source>
</evidence>
<evidence type="ECO:0000313" key="21">
    <source>
        <dbReference type="Proteomes" id="UP001154282"/>
    </source>
</evidence>
<dbReference type="Gene3D" id="1.10.520.10">
    <property type="match status" value="1"/>
</dbReference>
<protein>
    <recommendedName>
        <fullName evidence="3 18">Peroxidase</fullName>
        <ecNumber evidence="3 18">1.11.1.7</ecNumber>
    </recommendedName>
</protein>
<evidence type="ECO:0000256" key="3">
    <source>
        <dbReference type="ARBA" id="ARBA00012313"/>
    </source>
</evidence>
<feature type="binding site" evidence="15">
    <location>
        <position position="93"/>
    </location>
    <ligand>
        <name>Ca(2+)</name>
        <dbReference type="ChEBI" id="CHEBI:29108"/>
        <label>1</label>
    </ligand>
</feature>
<proteinExistence type="inferred from homology"/>
<comment type="similarity">
    <text evidence="18">Belongs to the peroxidase family. Classical plant (class III) peroxidase subfamily.</text>
</comment>
<dbReference type="PROSITE" id="PS00436">
    <property type="entry name" value="PEROXIDASE_2"/>
    <property type="match status" value="1"/>
</dbReference>
<evidence type="ECO:0000256" key="16">
    <source>
        <dbReference type="PIRSR" id="PIRSR600823-4"/>
    </source>
</evidence>
<feature type="site" description="Transition state stabilizer" evidence="16">
    <location>
        <position position="67"/>
    </location>
</feature>
<dbReference type="PROSITE" id="PS50873">
    <property type="entry name" value="PEROXIDASE_4"/>
    <property type="match status" value="1"/>
</dbReference>
<evidence type="ECO:0000256" key="1">
    <source>
        <dbReference type="ARBA" id="ARBA00000189"/>
    </source>
</evidence>
<evidence type="ECO:0000313" key="20">
    <source>
        <dbReference type="EMBL" id="CAI0625653.1"/>
    </source>
</evidence>
<evidence type="ECO:0000259" key="19">
    <source>
        <dbReference type="PROSITE" id="PS50873"/>
    </source>
</evidence>
<comment type="subcellular location">
    <subcellularLocation>
        <location evidence="18">Secreted</location>
    </subcellularLocation>
</comment>
<reference evidence="20" key="1">
    <citation type="submission" date="2022-08" db="EMBL/GenBank/DDBJ databases">
        <authorList>
            <person name="Gutierrez-Valencia J."/>
        </authorList>
    </citation>
    <scope>NUCLEOTIDE SEQUENCE</scope>
</reference>
<feature type="binding site" evidence="15">
    <location>
        <position position="75"/>
    </location>
    <ligand>
        <name>Ca(2+)</name>
        <dbReference type="ChEBI" id="CHEBI:29108"/>
        <label>1</label>
    </ligand>
</feature>
<dbReference type="EC" id="1.11.1.7" evidence="3 18"/>
<keyword evidence="6 15" id="KW-0479">Metal-binding</keyword>
<dbReference type="GO" id="GO:0006979">
    <property type="term" value="P:response to oxidative stress"/>
    <property type="evidence" value="ECO:0007669"/>
    <property type="project" value="UniProtKB-UniRule"/>
</dbReference>
<keyword evidence="7 15" id="KW-0106">Calcium</keyword>
<dbReference type="InterPro" id="IPR000823">
    <property type="entry name" value="Peroxidase_pln"/>
</dbReference>
<dbReference type="PRINTS" id="PR00461">
    <property type="entry name" value="PLPEROXIDASE"/>
</dbReference>
<keyword evidence="18" id="KW-0964">Secreted</keyword>
<dbReference type="GO" id="GO:0140825">
    <property type="term" value="F:lactoperoxidase activity"/>
    <property type="evidence" value="ECO:0007669"/>
    <property type="project" value="UniProtKB-EC"/>
</dbReference>
<dbReference type="CDD" id="cd00693">
    <property type="entry name" value="secretory_peroxidase"/>
    <property type="match status" value="1"/>
</dbReference>
<keyword evidence="10 17" id="KW-1015">Disulfide bond</keyword>
<evidence type="ECO:0000256" key="5">
    <source>
        <dbReference type="ARBA" id="ARBA00022617"/>
    </source>
</evidence>
<feature type="disulfide bond" evidence="17">
    <location>
        <begin position="125"/>
        <end position="358"/>
    </location>
</feature>
<dbReference type="InterPro" id="IPR019794">
    <property type="entry name" value="Peroxidases_AS"/>
</dbReference>
<feature type="signal peptide" evidence="18">
    <location>
        <begin position="1"/>
        <end position="28"/>
    </location>
</feature>
<dbReference type="InterPro" id="IPR002016">
    <property type="entry name" value="Haem_peroxidase"/>
</dbReference>
<keyword evidence="18" id="KW-0732">Signal</keyword>
<dbReference type="GO" id="GO:0020037">
    <property type="term" value="F:heme binding"/>
    <property type="evidence" value="ECO:0007669"/>
    <property type="project" value="UniProtKB-UniRule"/>
</dbReference>
<dbReference type="GO" id="GO:0046872">
    <property type="term" value="F:metal ion binding"/>
    <property type="evidence" value="ECO:0007669"/>
    <property type="project" value="UniProtKB-UniRule"/>
</dbReference>
<feature type="binding site" description="axial binding residue" evidence="15">
    <location>
        <position position="228"/>
    </location>
    <ligand>
        <name>heme b</name>
        <dbReference type="ChEBI" id="CHEBI:60344"/>
    </ligand>
    <ligandPart>
        <name>Fe</name>
        <dbReference type="ChEBI" id="CHEBI:18248"/>
    </ligandPart>
</feature>
<evidence type="ECO:0000256" key="6">
    <source>
        <dbReference type="ARBA" id="ARBA00022723"/>
    </source>
</evidence>
<dbReference type="AlphaFoldDB" id="A0AAV0RXP5"/>
<dbReference type="Gene3D" id="1.10.420.10">
    <property type="entry name" value="Peroxidase, domain 2"/>
    <property type="match status" value="1"/>
</dbReference>
<keyword evidence="11" id="KW-0325">Glycoprotein</keyword>
<dbReference type="Proteomes" id="UP001154282">
    <property type="component" value="Unassembled WGS sequence"/>
</dbReference>
<feature type="binding site" evidence="15">
    <location>
        <position position="81"/>
    </location>
    <ligand>
        <name>Ca(2+)</name>
        <dbReference type="ChEBI" id="CHEBI:29108"/>
        <label>1</label>
    </ligand>
</feature>
<feature type="chain" id="PRO_5043106257" description="Peroxidase" evidence="18">
    <location>
        <begin position="29"/>
        <end position="362"/>
    </location>
</feature>
<evidence type="ECO:0000256" key="9">
    <source>
        <dbReference type="ARBA" id="ARBA00023004"/>
    </source>
</evidence>
<sequence>MAVQTRVVSIFFIQLVLLAVSGLNRANGAGLRTGYYDESCPDAETIALKTIRKAISKDVTLAAALLRLHFHDCFVRGCEASVLLDAAEEGDAEKDASPNFSLRGYDVIDDVKSAIEKSCPGVVSCADILALAARDAVRLTGGSFWKAETGRRDGRISLSKEADENLPSSNFNIAQLKQNFASKGLTKKDLAVLSGNNNSNHGKKIIELDLIPFTHRRFCFILLLSGAHTIGVASCFVITDRLYNFTGRSDTDPALDPTFASELKKKCKPGGGGPFLELDQGSSTISDAHFYKAVRQNRGLLTTDAALLNDHVTRAYVNRQSTSAAAGATFGRDFGESMVKMGEIGVLTGNEGEIRKRCAFVN</sequence>
<feature type="binding site" evidence="15">
    <location>
        <position position="72"/>
    </location>
    <ligand>
        <name>Ca(2+)</name>
        <dbReference type="ChEBI" id="CHEBI:29108"/>
        <label>1</label>
    </ligand>
</feature>
<dbReference type="PANTHER" id="PTHR31235">
    <property type="entry name" value="PEROXIDASE 25-RELATED"/>
    <property type="match status" value="1"/>
</dbReference>
<comment type="cofactor">
    <cofactor evidence="15 18">
        <name>Ca(2+)</name>
        <dbReference type="ChEBI" id="CHEBI:29108"/>
    </cofactor>
    <text evidence="15 18">Binds 2 calcium ions per subunit.</text>
</comment>
<keyword evidence="12 18" id="KW-0376">Hydrogen peroxide</keyword>
<evidence type="ECO:0000256" key="7">
    <source>
        <dbReference type="ARBA" id="ARBA00022837"/>
    </source>
</evidence>
<evidence type="ECO:0000256" key="12">
    <source>
        <dbReference type="ARBA" id="ARBA00023324"/>
    </source>
</evidence>
<comment type="caution">
    <text evidence="20">The sequence shown here is derived from an EMBL/GenBank/DDBJ whole genome shotgun (WGS) entry which is preliminary data.</text>
</comment>
<gene>
    <name evidence="20" type="ORF">LITE_LOCUS50524</name>
</gene>
<evidence type="ECO:0000256" key="17">
    <source>
        <dbReference type="PIRSR" id="PIRSR600823-5"/>
    </source>
</evidence>
<feature type="disulfide bond" evidence="17">
    <location>
        <begin position="40"/>
        <end position="119"/>
    </location>
</feature>
<evidence type="ECO:0000256" key="4">
    <source>
        <dbReference type="ARBA" id="ARBA00022559"/>
    </source>
</evidence>
<dbReference type="Pfam" id="PF00141">
    <property type="entry name" value="peroxidase"/>
    <property type="match status" value="2"/>
</dbReference>
<evidence type="ECO:0000256" key="11">
    <source>
        <dbReference type="ARBA" id="ARBA00023180"/>
    </source>
</evidence>
<accession>A0AAV0RXP5</accession>